<organism evidence="4 5">
    <name type="scientific">Anoxybacteroides rupiense</name>
    <dbReference type="NCBI Taxonomy" id="311460"/>
    <lineage>
        <taxon>Bacteria</taxon>
        <taxon>Bacillati</taxon>
        <taxon>Bacillota</taxon>
        <taxon>Bacilli</taxon>
        <taxon>Bacillales</taxon>
        <taxon>Anoxybacillaceae</taxon>
        <taxon>Anoxybacteroides</taxon>
    </lineage>
</organism>
<dbReference type="RefSeq" id="WP_328218125.1">
    <property type="nucleotide sequence ID" value="NZ_JARTLI010000012.1"/>
</dbReference>
<evidence type="ECO:0000259" key="1">
    <source>
        <dbReference type="Pfam" id="PF06054"/>
    </source>
</evidence>
<dbReference type="InterPro" id="IPR021176">
    <property type="entry name" value="Competence-induced_CoiA"/>
</dbReference>
<sequence length="404" mass="48241">MLVAQRSNGQTISLLDGWTRQKLKRLKEEETFVCPGCQKEVILKLGTKKLPHFAHKRETKCPFEHETESSYHASGKRDLFTWLQKQAPDVQLEPYFLTIQQRPDLYVNIQGRPYVFEYQCSVISEAQFQKRNNGYKKTGMQPIWILGAHQLQRLSAFHFKLSRFQWLFTQYVSSISPQPLLFYYCPQTKKLIRLVHLVPFSTYHAFSVPIIQKIDHVRIHDFFTYPQISLPSSFWRTWLMQKTKWRQTFTFYPSTVTRAVCADFYLHHPPSLFPCEAGWPLQFGYLFESPPFIWQTYILLFINSSNRTYSLAEIYNWIKKKIAERKLFVRALPLAQAYPYTRAIYEYIQRLEQLGYVRWMTKKSIQRIQNWTFPATIEEALANDRSLLEQIKRTSLSYNDWREF</sequence>
<evidence type="ECO:0000259" key="2">
    <source>
        <dbReference type="Pfam" id="PF25164"/>
    </source>
</evidence>
<feature type="domain" description="Competence protein CoiA nuclease-like" evidence="1">
    <location>
        <begin position="68"/>
        <end position="224"/>
    </location>
</feature>
<feature type="domain" description="Competence protein CoiA-like N-terminal" evidence="2">
    <location>
        <begin position="15"/>
        <end position="63"/>
    </location>
</feature>
<evidence type="ECO:0000259" key="3">
    <source>
        <dbReference type="Pfam" id="PF25166"/>
    </source>
</evidence>
<accession>A0ABD5IVN6</accession>
<dbReference type="EMBL" id="JARTLI010000012">
    <property type="protein sequence ID" value="MED5051879.1"/>
    <property type="molecule type" value="Genomic_DNA"/>
</dbReference>
<reference evidence="4 5" key="1">
    <citation type="submission" date="2023-03" db="EMBL/GenBank/DDBJ databases">
        <title>Bacillus Genome Sequencing.</title>
        <authorList>
            <person name="Dunlap C."/>
        </authorList>
    </citation>
    <scope>NUCLEOTIDE SEQUENCE [LARGE SCALE GENOMIC DNA]</scope>
    <source>
        <strain evidence="4 5">NRS-38</strain>
    </source>
</reference>
<dbReference type="Pfam" id="PF25166">
    <property type="entry name" value="CoiA_C"/>
    <property type="match status" value="1"/>
</dbReference>
<dbReference type="InterPro" id="IPR057252">
    <property type="entry name" value="CoiA_C"/>
</dbReference>
<evidence type="ECO:0000313" key="4">
    <source>
        <dbReference type="EMBL" id="MED5051879.1"/>
    </source>
</evidence>
<protein>
    <submittedName>
        <fullName evidence="4">Competence protein CoiA family protein</fullName>
    </submittedName>
</protein>
<dbReference type="InterPro" id="IPR010330">
    <property type="entry name" value="CoiA_nuc"/>
</dbReference>
<gene>
    <name evidence="4" type="ORF">P9850_08420</name>
</gene>
<proteinExistence type="predicted"/>
<dbReference type="AlphaFoldDB" id="A0ABD5IVN6"/>
<dbReference type="Proteomes" id="UP001339962">
    <property type="component" value="Unassembled WGS sequence"/>
</dbReference>
<dbReference type="Pfam" id="PF06054">
    <property type="entry name" value="CoiA_nuc"/>
    <property type="match status" value="1"/>
</dbReference>
<name>A0ABD5IVN6_9BACL</name>
<dbReference type="InterPro" id="IPR057253">
    <property type="entry name" value="CoiA-like_N"/>
</dbReference>
<comment type="caution">
    <text evidence="4">The sequence shown here is derived from an EMBL/GenBank/DDBJ whole genome shotgun (WGS) entry which is preliminary data.</text>
</comment>
<dbReference type="PIRSF" id="PIRSF007487">
    <property type="entry name" value="Competence-induced_CoiA_bac"/>
    <property type="match status" value="1"/>
</dbReference>
<feature type="domain" description="Competence protein CoiA C-terminal" evidence="3">
    <location>
        <begin position="237"/>
        <end position="381"/>
    </location>
</feature>
<evidence type="ECO:0000313" key="5">
    <source>
        <dbReference type="Proteomes" id="UP001339962"/>
    </source>
</evidence>
<dbReference type="Pfam" id="PF25164">
    <property type="entry name" value="CoiA_N"/>
    <property type="match status" value="1"/>
</dbReference>